<dbReference type="RefSeq" id="WP_106593817.1">
    <property type="nucleotide sequence ID" value="NZ_PYAS01000001.1"/>
</dbReference>
<dbReference type="EMBL" id="PYAS01000001">
    <property type="protein sequence ID" value="PSL34182.1"/>
    <property type="molecule type" value="Genomic_DNA"/>
</dbReference>
<reference evidence="5 6" key="1">
    <citation type="submission" date="2018-03" db="EMBL/GenBank/DDBJ databases">
        <title>Genomic Encyclopedia of Archaeal and Bacterial Type Strains, Phase II (KMG-II): from individual species to whole genera.</title>
        <authorList>
            <person name="Goeker M."/>
        </authorList>
    </citation>
    <scope>NUCLEOTIDE SEQUENCE [LARGE SCALE GENOMIC DNA]</scope>
    <source>
        <strain evidence="5 6">DSM 29057</strain>
    </source>
</reference>
<sequence>MYITSIEIRDQRFDLPDGVGSDATHTTPKYAYAVCCLRTDSPVTGIGLAFTLGAGTDLVCKAIEYISVALKGREIEELMADFGNEYRRMADSPSLRWLGPHKGVIHLALAAVVNACYDLWAKSRQVPLWQLLLDLTPAQLVNTLDLSYFEEVLTRDQAIALLEKHLPTREERTGVLSTGYKGYDTSVGWFNYPDEKIVLNTRKAMDNGFNAMKLKVGSDDPGRDIRRAALIRQTAGDAATIMLDANQKWNLPQALYVCEKLGDINPFWIEEPTHPDDVIGHQAIARAIAPFKVATGEHIPNKVIFKNFLQAKAMDFCQVDAVRVGGVSEFLTISLLSRQMGVPVVPHVGDMGQIHQHLVLFNHIGMGHEHLFLEHIPHLRPYFVHPAEITGGYYQVPQVPGSSSDLKD</sequence>
<gene>
    <name evidence="5" type="ORF">CLV60_101551</name>
</gene>
<dbReference type="Pfam" id="PF02746">
    <property type="entry name" value="MR_MLE_N"/>
    <property type="match status" value="1"/>
</dbReference>
<dbReference type="GO" id="GO:0016052">
    <property type="term" value="P:carbohydrate catabolic process"/>
    <property type="evidence" value="ECO:0007669"/>
    <property type="project" value="TreeGrafter"/>
</dbReference>
<dbReference type="InterPro" id="IPR029065">
    <property type="entry name" value="Enolase_C-like"/>
</dbReference>
<dbReference type="SFLD" id="SFLDS00001">
    <property type="entry name" value="Enolase"/>
    <property type="match status" value="1"/>
</dbReference>
<accession>A0A2P8GJP2</accession>
<dbReference type="Pfam" id="PF13378">
    <property type="entry name" value="MR_MLE_C"/>
    <property type="match status" value="1"/>
</dbReference>
<organism evidence="5 6">
    <name type="scientific">Dyadobacter jiangsuensis</name>
    <dbReference type="NCBI Taxonomy" id="1591085"/>
    <lineage>
        <taxon>Bacteria</taxon>
        <taxon>Pseudomonadati</taxon>
        <taxon>Bacteroidota</taxon>
        <taxon>Cytophagia</taxon>
        <taxon>Cytophagales</taxon>
        <taxon>Spirosomataceae</taxon>
        <taxon>Dyadobacter</taxon>
    </lineage>
</organism>
<dbReference type="Gene3D" id="3.30.390.10">
    <property type="entry name" value="Enolase-like, N-terminal domain"/>
    <property type="match status" value="1"/>
</dbReference>
<dbReference type="PANTHER" id="PTHR13794">
    <property type="entry name" value="ENOLASE SUPERFAMILY, MANDELATE RACEMASE"/>
    <property type="match status" value="1"/>
</dbReference>
<evidence type="ECO:0000256" key="3">
    <source>
        <dbReference type="ARBA" id="ARBA00022842"/>
    </source>
</evidence>
<dbReference type="PROSITE" id="PS00909">
    <property type="entry name" value="MR_MLE_2"/>
    <property type="match status" value="1"/>
</dbReference>
<dbReference type="OrthoDB" id="9796450at2"/>
<dbReference type="GO" id="GO:0000287">
    <property type="term" value="F:magnesium ion binding"/>
    <property type="evidence" value="ECO:0007669"/>
    <property type="project" value="TreeGrafter"/>
</dbReference>
<dbReference type="Proteomes" id="UP000241964">
    <property type="component" value="Unassembled WGS sequence"/>
</dbReference>
<evidence type="ECO:0000256" key="1">
    <source>
        <dbReference type="ARBA" id="ARBA00001946"/>
    </source>
</evidence>
<comment type="caution">
    <text evidence="5">The sequence shown here is derived from an EMBL/GenBank/DDBJ whole genome shotgun (WGS) entry which is preliminary data.</text>
</comment>
<protein>
    <submittedName>
        <fullName evidence="5">L-fuconate dehydratase</fullName>
    </submittedName>
</protein>
<dbReference type="InterPro" id="IPR013341">
    <property type="entry name" value="Mandelate_racemase_N_dom"/>
</dbReference>
<evidence type="ECO:0000313" key="6">
    <source>
        <dbReference type="Proteomes" id="UP000241964"/>
    </source>
</evidence>
<keyword evidence="2" id="KW-0479">Metal-binding</keyword>
<dbReference type="Gene3D" id="3.20.20.120">
    <property type="entry name" value="Enolase-like C-terminal domain"/>
    <property type="match status" value="1"/>
</dbReference>
<dbReference type="SMART" id="SM00922">
    <property type="entry name" value="MR_MLE"/>
    <property type="match status" value="1"/>
</dbReference>
<evidence type="ECO:0000259" key="4">
    <source>
        <dbReference type="SMART" id="SM00922"/>
    </source>
</evidence>
<dbReference type="SFLD" id="SFLDG00179">
    <property type="entry name" value="mandelate_racemase"/>
    <property type="match status" value="1"/>
</dbReference>
<keyword evidence="6" id="KW-1185">Reference proteome</keyword>
<dbReference type="SUPFAM" id="SSF51604">
    <property type="entry name" value="Enolase C-terminal domain-like"/>
    <property type="match status" value="1"/>
</dbReference>
<dbReference type="GO" id="GO:0016836">
    <property type="term" value="F:hydro-lyase activity"/>
    <property type="evidence" value="ECO:0007669"/>
    <property type="project" value="TreeGrafter"/>
</dbReference>
<dbReference type="InterPro" id="IPR029017">
    <property type="entry name" value="Enolase-like_N"/>
</dbReference>
<feature type="domain" description="Mandelate racemase/muconate lactonizing enzyme C-terminal" evidence="4">
    <location>
        <begin position="194"/>
        <end position="290"/>
    </location>
</feature>
<dbReference type="InterPro" id="IPR013342">
    <property type="entry name" value="Mandelate_racemase_C"/>
</dbReference>
<dbReference type="PANTHER" id="PTHR13794:SF58">
    <property type="entry name" value="MITOCHONDRIAL ENOLASE SUPERFAMILY MEMBER 1"/>
    <property type="match status" value="1"/>
</dbReference>
<name>A0A2P8GJP2_9BACT</name>
<dbReference type="InterPro" id="IPR046945">
    <property type="entry name" value="RHMD-like"/>
</dbReference>
<evidence type="ECO:0000313" key="5">
    <source>
        <dbReference type="EMBL" id="PSL34182.1"/>
    </source>
</evidence>
<dbReference type="SUPFAM" id="SSF54826">
    <property type="entry name" value="Enolase N-terminal domain-like"/>
    <property type="match status" value="1"/>
</dbReference>
<evidence type="ECO:0000256" key="2">
    <source>
        <dbReference type="ARBA" id="ARBA00022723"/>
    </source>
</evidence>
<dbReference type="InterPro" id="IPR036849">
    <property type="entry name" value="Enolase-like_C_sf"/>
</dbReference>
<dbReference type="GO" id="GO:0009063">
    <property type="term" value="P:amino acid catabolic process"/>
    <property type="evidence" value="ECO:0007669"/>
    <property type="project" value="InterPro"/>
</dbReference>
<proteinExistence type="predicted"/>
<keyword evidence="3" id="KW-0460">Magnesium</keyword>
<dbReference type="AlphaFoldDB" id="A0A2P8GJP2"/>
<dbReference type="InterPro" id="IPR018110">
    <property type="entry name" value="Mandel_Rmase/mucon_lact_enz_CS"/>
</dbReference>
<dbReference type="GO" id="GO:0016854">
    <property type="term" value="F:racemase and epimerase activity"/>
    <property type="evidence" value="ECO:0007669"/>
    <property type="project" value="UniProtKB-ARBA"/>
</dbReference>
<comment type="cofactor">
    <cofactor evidence="1">
        <name>Mg(2+)</name>
        <dbReference type="ChEBI" id="CHEBI:18420"/>
    </cofactor>
</comment>